<dbReference type="EMBL" id="JARVCO010000002">
    <property type="protein sequence ID" value="MDZ8117142.1"/>
    <property type="molecule type" value="Genomic_DNA"/>
</dbReference>
<dbReference type="Pfam" id="PF17768">
    <property type="entry name" value="RecJ_OB"/>
    <property type="match status" value="1"/>
</dbReference>
<feature type="coiled-coil region" evidence="6">
    <location>
        <begin position="318"/>
        <end position="345"/>
    </location>
</feature>
<dbReference type="PANTHER" id="PTHR30255">
    <property type="entry name" value="SINGLE-STRANDED-DNA-SPECIFIC EXONUCLEASE RECJ"/>
    <property type="match status" value="1"/>
</dbReference>
<dbReference type="RefSeq" id="WP_322606947.1">
    <property type="nucleotide sequence ID" value="NZ_JARVCO010000002.1"/>
</dbReference>
<keyword evidence="5 10" id="KW-0269">Exonuclease</keyword>
<dbReference type="InterPro" id="IPR004610">
    <property type="entry name" value="RecJ"/>
</dbReference>
<dbReference type="Pfam" id="PF02272">
    <property type="entry name" value="DHHA1"/>
    <property type="match status" value="1"/>
</dbReference>
<reference evidence="10 11" key="1">
    <citation type="journal article" date="2024" name="Appl. Environ. Microbiol.">
        <title>Pontiella agarivorans sp. nov., a novel marine anaerobic bacterium capable of degrading macroalgal polysaccharides and fixing nitrogen.</title>
        <authorList>
            <person name="Liu N."/>
            <person name="Kivenson V."/>
            <person name="Peng X."/>
            <person name="Cui Z."/>
            <person name="Lankiewicz T.S."/>
            <person name="Gosselin K.M."/>
            <person name="English C.J."/>
            <person name="Blair E.M."/>
            <person name="O'Malley M.A."/>
            <person name="Valentine D.L."/>
        </authorList>
    </citation>
    <scope>NUCLEOTIDE SEQUENCE [LARGE SCALE GENOMIC DNA]</scope>
    <source>
        <strain evidence="10 11">NLcol2</strain>
    </source>
</reference>
<comment type="caution">
    <text evidence="10">The sequence shown here is derived from an EMBL/GenBank/DDBJ whole genome shotgun (WGS) entry which is preliminary data.</text>
</comment>
<keyword evidence="4" id="KW-0378">Hydrolase</keyword>
<dbReference type="SUPFAM" id="SSF64182">
    <property type="entry name" value="DHH phosphoesterases"/>
    <property type="match status" value="1"/>
</dbReference>
<evidence type="ECO:0000259" key="9">
    <source>
        <dbReference type="Pfam" id="PF17768"/>
    </source>
</evidence>
<dbReference type="Gene3D" id="3.90.1640.30">
    <property type="match status" value="1"/>
</dbReference>
<evidence type="ECO:0000256" key="6">
    <source>
        <dbReference type="SAM" id="Coils"/>
    </source>
</evidence>
<evidence type="ECO:0000256" key="4">
    <source>
        <dbReference type="ARBA" id="ARBA00022801"/>
    </source>
</evidence>
<dbReference type="InterPro" id="IPR001667">
    <property type="entry name" value="DDH_dom"/>
</dbReference>
<dbReference type="InterPro" id="IPR003156">
    <property type="entry name" value="DHHA1_dom"/>
</dbReference>
<evidence type="ECO:0000256" key="1">
    <source>
        <dbReference type="ARBA" id="ARBA00005915"/>
    </source>
</evidence>
<dbReference type="Pfam" id="PF01368">
    <property type="entry name" value="DHH"/>
    <property type="match status" value="1"/>
</dbReference>
<dbReference type="PANTHER" id="PTHR30255:SF2">
    <property type="entry name" value="SINGLE-STRANDED-DNA-SPECIFIC EXONUCLEASE RECJ"/>
    <property type="match status" value="1"/>
</dbReference>
<feature type="domain" description="DDH" evidence="7">
    <location>
        <begin position="83"/>
        <end position="238"/>
    </location>
</feature>
<feature type="domain" description="DHHA1" evidence="8">
    <location>
        <begin position="360"/>
        <end position="449"/>
    </location>
</feature>
<dbReference type="Proteomes" id="UP001290861">
    <property type="component" value="Unassembled WGS sequence"/>
</dbReference>
<feature type="domain" description="RecJ OB" evidence="9">
    <location>
        <begin position="465"/>
        <end position="567"/>
    </location>
</feature>
<keyword evidence="6" id="KW-0175">Coiled coil</keyword>
<keyword evidence="11" id="KW-1185">Reference proteome</keyword>
<sequence>MSFSFRHWKIRPVDEETVRKLSLQSELPLPLARVLALRGFHTPEMVERFLHPKLSGLSDPFLLPDMEKAVSRLWKAFQGGEIITVFGDYDVDGVTSAALLTRIFVALGANVKPFIPDRLDEGYGLSVQALERCISEHGSSVVVSVDCGVNSVDSVRMAQTRGVDVIVTDHHEPGEETAPAFALINPKLGTVKSLEMLSGVGVAFKLAHALVKRGRELGDAAAAVLELREYLDIVSLGTVADIVPLREENRILVRHGLTQLARTRWPGLEALKNVAGVKGELETYHLGFQLGPRINASGRIGQPMEALSLLITPDSAQAQRIARVLDETNAERRKIEREMADAAFEEIDTYFDPEKHFGLVVAREGWHPGVVGIVASRVSRHYNRPAIIMGIEEEGHARGSCRSIAEYNMLDGLQACADLLSKFGGHKMAAGLEVKPGKLDDFKEQFNRAVFQSLENVDLTPVQPIDAVLEPRDVNQEFYCEMKKLRPFGQDNPEPVWAMEKMSVSGSPRVVGENHLKLSLVSKGCKFDAIAFNFPLEDLPPGRVDVAFVLKENCWMGNTTLQLQVLDIRPTN</sequence>
<evidence type="ECO:0000256" key="5">
    <source>
        <dbReference type="ARBA" id="ARBA00022839"/>
    </source>
</evidence>
<proteinExistence type="inferred from homology"/>
<organism evidence="10 11">
    <name type="scientific">Pontiella agarivorans</name>
    <dbReference type="NCBI Taxonomy" id="3038953"/>
    <lineage>
        <taxon>Bacteria</taxon>
        <taxon>Pseudomonadati</taxon>
        <taxon>Kiritimatiellota</taxon>
        <taxon>Kiritimatiellia</taxon>
        <taxon>Kiritimatiellales</taxon>
        <taxon>Pontiellaceae</taxon>
        <taxon>Pontiella</taxon>
    </lineage>
</organism>
<evidence type="ECO:0000256" key="3">
    <source>
        <dbReference type="ARBA" id="ARBA00022722"/>
    </source>
</evidence>
<comment type="similarity">
    <text evidence="1">Belongs to the RecJ family.</text>
</comment>
<dbReference type="InterPro" id="IPR051673">
    <property type="entry name" value="SSDNA_exonuclease_RecJ"/>
</dbReference>
<name>A0ABU5MSN7_9BACT</name>
<keyword evidence="3" id="KW-0540">Nuclease</keyword>
<gene>
    <name evidence="10" type="primary">recJ</name>
    <name evidence="10" type="ORF">P9H32_00760</name>
</gene>
<evidence type="ECO:0000256" key="2">
    <source>
        <dbReference type="ARBA" id="ARBA00019841"/>
    </source>
</evidence>
<dbReference type="InterPro" id="IPR041122">
    <property type="entry name" value="RecJ_OB"/>
</dbReference>
<evidence type="ECO:0000313" key="10">
    <source>
        <dbReference type="EMBL" id="MDZ8117142.1"/>
    </source>
</evidence>
<dbReference type="InterPro" id="IPR038763">
    <property type="entry name" value="DHH_sf"/>
</dbReference>
<evidence type="ECO:0000259" key="7">
    <source>
        <dbReference type="Pfam" id="PF01368"/>
    </source>
</evidence>
<dbReference type="Gene3D" id="3.10.310.30">
    <property type="match status" value="1"/>
</dbReference>
<evidence type="ECO:0000313" key="11">
    <source>
        <dbReference type="Proteomes" id="UP001290861"/>
    </source>
</evidence>
<evidence type="ECO:0000259" key="8">
    <source>
        <dbReference type="Pfam" id="PF02272"/>
    </source>
</evidence>
<dbReference type="GO" id="GO:0004527">
    <property type="term" value="F:exonuclease activity"/>
    <property type="evidence" value="ECO:0007669"/>
    <property type="project" value="UniProtKB-KW"/>
</dbReference>
<accession>A0ABU5MSN7</accession>
<dbReference type="NCBIfam" id="TIGR00644">
    <property type="entry name" value="recJ"/>
    <property type="match status" value="1"/>
</dbReference>
<protein>
    <recommendedName>
        <fullName evidence="2">Single-stranded-DNA-specific exonuclease RecJ</fullName>
    </recommendedName>
</protein>